<dbReference type="PhylomeDB" id="D6X3E7"/>
<proteinExistence type="predicted"/>
<dbReference type="PROSITE" id="PS50994">
    <property type="entry name" value="INTEGRASE"/>
    <property type="match status" value="1"/>
</dbReference>
<keyword evidence="2" id="KW-0808">Transferase</keyword>
<dbReference type="Gene3D" id="3.30.70.270">
    <property type="match status" value="2"/>
</dbReference>
<keyword evidence="7" id="KW-0695">RNA-directed DNA polymerase</keyword>
<sequence length="622" mass="71795">MDAIFGPQFEPNIFVYLDDIIITSKTFEEHILLLEEVHKRLEDANLTINLTKCKFFRKSLKYLGFIVEGNGLRADPDKVKDMINYPNPKTTTEIKRFQGMCSWYRRFIPHFSSLCAPLNNLIKNKDKGQKIIWTSEAQEAFLKIKNALVSAPILNSPNFSRPFIVQCDASDIGLGALLLQEIDGIEKIVAYASKTLSKAEKNYSVTEREALAVIFAVEKFRPFIEGTRFTIPTDHNSLTWLFRLKEPTGRLARWIARLSQFDFDLRHIKGKLNVVPDALSRIPTPDEIAVLDLNFDNLDKWYTNLRNKILKYPDKYVGWKITDGKIYKHLSSRLALNCNISEWKLVIPRKHRIQIIREYHDEPTASHFGFFKTFRRVSEEFYWPKMRPDILKYVRACKVCGSQKSPNQGPYGLMGQEKKVVFPWQMISVDLMGPFPRSKKGNSYLLAITDWLTKYVVLHPLRQATAAPIVRFIEDEIFLVYGVPQIIICDNGTQFAGKTMKALAKNYQVQKLWFTARYHPQANPVERTNRTIGKAIRSYIKENHRDWDINIAKIGYAIRTAVHEVTGHSPVFLNFGRKVPISGQFYGKVSAESADEIQTRGENETETAYSELVRLFATFKKE</sequence>
<evidence type="ECO:0000256" key="3">
    <source>
        <dbReference type="ARBA" id="ARBA00022695"/>
    </source>
</evidence>
<dbReference type="InterPro" id="IPR036397">
    <property type="entry name" value="RNaseH_sf"/>
</dbReference>
<dbReference type="GO" id="GO:0015074">
    <property type="term" value="P:DNA integration"/>
    <property type="evidence" value="ECO:0007669"/>
    <property type="project" value="InterPro"/>
</dbReference>
<dbReference type="Pfam" id="PF00665">
    <property type="entry name" value="rve"/>
    <property type="match status" value="1"/>
</dbReference>
<keyword evidence="4" id="KW-0540">Nuclease</keyword>
<dbReference type="Gene3D" id="1.10.340.70">
    <property type="match status" value="1"/>
</dbReference>
<protein>
    <recommendedName>
        <fullName evidence="1">RNA-directed DNA polymerase</fullName>
        <ecNumber evidence="1">2.7.7.49</ecNumber>
    </recommendedName>
</protein>
<evidence type="ECO:0000256" key="2">
    <source>
        <dbReference type="ARBA" id="ARBA00022679"/>
    </source>
</evidence>
<dbReference type="InterPro" id="IPR043502">
    <property type="entry name" value="DNA/RNA_pol_sf"/>
</dbReference>
<organism evidence="10 11">
    <name type="scientific">Tribolium castaneum</name>
    <name type="common">Red flour beetle</name>
    <dbReference type="NCBI Taxonomy" id="7070"/>
    <lineage>
        <taxon>Eukaryota</taxon>
        <taxon>Metazoa</taxon>
        <taxon>Ecdysozoa</taxon>
        <taxon>Arthropoda</taxon>
        <taxon>Hexapoda</taxon>
        <taxon>Insecta</taxon>
        <taxon>Pterygota</taxon>
        <taxon>Neoptera</taxon>
        <taxon>Endopterygota</taxon>
        <taxon>Coleoptera</taxon>
        <taxon>Polyphaga</taxon>
        <taxon>Cucujiformia</taxon>
        <taxon>Tenebrionidae</taxon>
        <taxon>Tenebrionidae incertae sedis</taxon>
        <taxon>Tribolium</taxon>
    </lineage>
</organism>
<dbReference type="InterPro" id="IPR041373">
    <property type="entry name" value="RT_RNaseH"/>
</dbReference>
<dbReference type="FunFam" id="3.10.20.370:FF:000001">
    <property type="entry name" value="Retrovirus-related Pol polyprotein from transposon 17.6-like protein"/>
    <property type="match status" value="1"/>
</dbReference>
<dbReference type="Gene3D" id="3.30.420.10">
    <property type="entry name" value="Ribonuclease H-like superfamily/Ribonuclease H"/>
    <property type="match status" value="1"/>
</dbReference>
<dbReference type="PANTHER" id="PTHR37984">
    <property type="entry name" value="PROTEIN CBG26694"/>
    <property type="match status" value="1"/>
</dbReference>
<dbReference type="InterPro" id="IPR041588">
    <property type="entry name" value="Integrase_H2C2"/>
</dbReference>
<dbReference type="Pfam" id="PF17921">
    <property type="entry name" value="Integrase_H2C2"/>
    <property type="match status" value="1"/>
</dbReference>
<dbReference type="SUPFAM" id="SSF53098">
    <property type="entry name" value="Ribonuclease H-like"/>
    <property type="match status" value="1"/>
</dbReference>
<dbReference type="PROSITE" id="PS50878">
    <property type="entry name" value="RT_POL"/>
    <property type="match status" value="1"/>
</dbReference>
<dbReference type="SUPFAM" id="SSF56672">
    <property type="entry name" value="DNA/RNA polymerases"/>
    <property type="match status" value="1"/>
</dbReference>
<evidence type="ECO:0000259" key="8">
    <source>
        <dbReference type="PROSITE" id="PS50878"/>
    </source>
</evidence>
<dbReference type="PANTHER" id="PTHR37984:SF5">
    <property type="entry name" value="PROTEIN NYNRIN-LIKE"/>
    <property type="match status" value="1"/>
</dbReference>
<dbReference type="STRING" id="7070.D6X3E7"/>
<evidence type="ECO:0000256" key="7">
    <source>
        <dbReference type="ARBA" id="ARBA00022918"/>
    </source>
</evidence>
<evidence type="ECO:0000313" key="11">
    <source>
        <dbReference type="Proteomes" id="UP000007266"/>
    </source>
</evidence>
<dbReference type="Gene3D" id="3.10.20.370">
    <property type="match status" value="1"/>
</dbReference>
<evidence type="ECO:0000259" key="9">
    <source>
        <dbReference type="PROSITE" id="PS50994"/>
    </source>
</evidence>
<dbReference type="FunFam" id="3.30.70.270:FF:000163">
    <property type="entry name" value="Retrovirus-related Pol polyprotein from transposon gypsy-like Protein"/>
    <property type="match status" value="1"/>
</dbReference>
<dbReference type="eggNOG" id="KOG0017">
    <property type="taxonomic scope" value="Eukaryota"/>
</dbReference>
<dbReference type="Pfam" id="PF00078">
    <property type="entry name" value="RVT_1"/>
    <property type="match status" value="1"/>
</dbReference>
<dbReference type="FunFam" id="3.30.70.270:FF:000020">
    <property type="entry name" value="Transposon Tf2-6 polyprotein-like Protein"/>
    <property type="match status" value="1"/>
</dbReference>
<evidence type="ECO:0000256" key="5">
    <source>
        <dbReference type="ARBA" id="ARBA00022759"/>
    </source>
</evidence>
<dbReference type="EC" id="2.7.7.49" evidence="1"/>
<dbReference type="FunFam" id="1.10.340.70:FF:000001">
    <property type="entry name" value="Retrovirus-related Pol polyprotein from transposon gypsy-like Protein"/>
    <property type="match status" value="1"/>
</dbReference>
<dbReference type="FunFam" id="3.30.420.10:FF:000032">
    <property type="entry name" value="Retrovirus-related Pol polyprotein from transposon 297-like Protein"/>
    <property type="match status" value="1"/>
</dbReference>
<evidence type="ECO:0000256" key="1">
    <source>
        <dbReference type="ARBA" id="ARBA00012493"/>
    </source>
</evidence>
<evidence type="ECO:0000313" key="10">
    <source>
        <dbReference type="EMBL" id="EEZ97618.1"/>
    </source>
</evidence>
<keyword evidence="5" id="KW-0255">Endonuclease</keyword>
<feature type="domain" description="Reverse transcriptase" evidence="8">
    <location>
        <begin position="1"/>
        <end position="67"/>
    </location>
</feature>
<gene>
    <name evidence="10" type="primary">GLEAN_12952</name>
    <name evidence="10" type="ORF">TcasGA2_TC012952</name>
</gene>
<dbReference type="GO" id="GO:0003964">
    <property type="term" value="F:RNA-directed DNA polymerase activity"/>
    <property type="evidence" value="ECO:0007669"/>
    <property type="project" value="UniProtKB-KW"/>
</dbReference>
<dbReference type="GO" id="GO:0016787">
    <property type="term" value="F:hydrolase activity"/>
    <property type="evidence" value="ECO:0007669"/>
    <property type="project" value="UniProtKB-KW"/>
</dbReference>
<dbReference type="Pfam" id="PF17917">
    <property type="entry name" value="RT_RNaseH"/>
    <property type="match status" value="1"/>
</dbReference>
<dbReference type="InterPro" id="IPR001584">
    <property type="entry name" value="Integrase_cat-core"/>
</dbReference>
<feature type="domain" description="Integrase catalytic" evidence="9">
    <location>
        <begin position="419"/>
        <end position="578"/>
    </location>
</feature>
<dbReference type="CDD" id="cd09274">
    <property type="entry name" value="RNase_HI_RT_Ty3"/>
    <property type="match status" value="1"/>
</dbReference>
<dbReference type="OMA" id="NCNISEW"/>
<reference evidence="10 11" key="1">
    <citation type="journal article" date="2008" name="Nature">
        <title>The genome of the model beetle and pest Tribolium castaneum.</title>
        <authorList>
            <consortium name="Tribolium Genome Sequencing Consortium"/>
            <person name="Richards S."/>
            <person name="Gibbs R.A."/>
            <person name="Weinstock G.M."/>
            <person name="Brown S.J."/>
            <person name="Denell R."/>
            <person name="Beeman R.W."/>
            <person name="Gibbs R."/>
            <person name="Beeman R.W."/>
            <person name="Brown S.J."/>
            <person name="Bucher G."/>
            <person name="Friedrich M."/>
            <person name="Grimmelikhuijzen C.J."/>
            <person name="Klingler M."/>
            <person name="Lorenzen M."/>
            <person name="Richards S."/>
            <person name="Roth S."/>
            <person name="Schroder R."/>
            <person name="Tautz D."/>
            <person name="Zdobnov E.M."/>
            <person name="Muzny D."/>
            <person name="Gibbs R.A."/>
            <person name="Weinstock G.M."/>
            <person name="Attaway T."/>
            <person name="Bell S."/>
            <person name="Buhay C.J."/>
            <person name="Chandrabose M.N."/>
            <person name="Chavez D."/>
            <person name="Clerk-Blankenburg K.P."/>
            <person name="Cree A."/>
            <person name="Dao M."/>
            <person name="Davis C."/>
            <person name="Chacko J."/>
            <person name="Dinh H."/>
            <person name="Dugan-Rocha S."/>
            <person name="Fowler G."/>
            <person name="Garner T.T."/>
            <person name="Garnes J."/>
            <person name="Gnirke A."/>
            <person name="Hawes A."/>
            <person name="Hernandez J."/>
            <person name="Hines S."/>
            <person name="Holder M."/>
            <person name="Hume J."/>
            <person name="Jhangiani S.N."/>
            <person name="Joshi V."/>
            <person name="Khan Z.M."/>
            <person name="Jackson L."/>
            <person name="Kovar C."/>
            <person name="Kowis A."/>
            <person name="Lee S."/>
            <person name="Lewis L.R."/>
            <person name="Margolis J."/>
            <person name="Morgan M."/>
            <person name="Nazareth L.V."/>
            <person name="Nguyen N."/>
            <person name="Okwuonu G."/>
            <person name="Parker D."/>
            <person name="Richards S."/>
            <person name="Ruiz S.J."/>
            <person name="Santibanez J."/>
            <person name="Savard J."/>
            <person name="Scherer S.E."/>
            <person name="Schneider B."/>
            <person name="Sodergren E."/>
            <person name="Tautz D."/>
            <person name="Vattahil S."/>
            <person name="Villasana D."/>
            <person name="White C.S."/>
            <person name="Wright R."/>
            <person name="Park Y."/>
            <person name="Beeman R.W."/>
            <person name="Lord J."/>
            <person name="Oppert B."/>
            <person name="Lorenzen M."/>
            <person name="Brown S."/>
            <person name="Wang L."/>
            <person name="Savard J."/>
            <person name="Tautz D."/>
            <person name="Richards S."/>
            <person name="Weinstock G."/>
            <person name="Gibbs R.A."/>
            <person name="Liu Y."/>
            <person name="Worley K."/>
            <person name="Weinstock G."/>
            <person name="Elsik C.G."/>
            <person name="Reese J.T."/>
            <person name="Elhaik E."/>
            <person name="Landan G."/>
            <person name="Graur D."/>
            <person name="Arensburger P."/>
            <person name="Atkinson P."/>
            <person name="Beeman R.W."/>
            <person name="Beidler J."/>
            <person name="Brown S.J."/>
            <person name="Demuth J.P."/>
            <person name="Drury D.W."/>
            <person name="Du Y.Z."/>
            <person name="Fujiwara H."/>
            <person name="Lorenzen M."/>
            <person name="Maselli V."/>
            <person name="Osanai M."/>
            <person name="Park Y."/>
            <person name="Robertson H.M."/>
            <person name="Tu Z."/>
            <person name="Wang J.J."/>
            <person name="Wang S."/>
            <person name="Richards S."/>
            <person name="Song H."/>
            <person name="Zhang L."/>
            <person name="Sodergren E."/>
            <person name="Werner D."/>
            <person name="Stanke M."/>
            <person name="Morgenstern B."/>
            <person name="Solovyev V."/>
            <person name="Kosarev P."/>
            <person name="Brown G."/>
            <person name="Chen H.C."/>
            <person name="Ermolaeva O."/>
            <person name="Hlavina W."/>
            <person name="Kapustin Y."/>
            <person name="Kiryutin B."/>
            <person name="Kitts P."/>
            <person name="Maglott D."/>
            <person name="Pruitt K."/>
            <person name="Sapojnikov V."/>
            <person name="Souvorov A."/>
            <person name="Mackey A.J."/>
            <person name="Waterhouse R.M."/>
            <person name="Wyder S."/>
            <person name="Zdobnov E.M."/>
            <person name="Zdobnov E.M."/>
            <person name="Wyder S."/>
            <person name="Kriventseva E.V."/>
            <person name="Kadowaki T."/>
            <person name="Bork P."/>
            <person name="Aranda M."/>
            <person name="Bao R."/>
            <person name="Beermann A."/>
            <person name="Berns N."/>
            <person name="Bolognesi R."/>
            <person name="Bonneton F."/>
            <person name="Bopp D."/>
            <person name="Brown S.J."/>
            <person name="Bucher G."/>
            <person name="Butts T."/>
            <person name="Chaumot A."/>
            <person name="Denell R.E."/>
            <person name="Ferrier D.E."/>
            <person name="Friedrich M."/>
            <person name="Gordon C.M."/>
            <person name="Jindra M."/>
            <person name="Klingler M."/>
            <person name="Lan Q."/>
            <person name="Lattorff H.M."/>
            <person name="Laudet V."/>
            <person name="von Levetsow C."/>
            <person name="Liu Z."/>
            <person name="Lutz R."/>
            <person name="Lynch J.A."/>
            <person name="da Fonseca R.N."/>
            <person name="Posnien N."/>
            <person name="Reuter R."/>
            <person name="Roth S."/>
            <person name="Savard J."/>
            <person name="Schinko J.B."/>
            <person name="Schmitt C."/>
            <person name="Schoppmeier M."/>
            <person name="Schroder R."/>
            <person name="Shippy T.D."/>
            <person name="Simonnet F."/>
            <person name="Marques-Souza H."/>
            <person name="Tautz D."/>
            <person name="Tomoyasu Y."/>
            <person name="Trauner J."/>
            <person name="Van der Zee M."/>
            <person name="Vervoort M."/>
            <person name="Wittkopp N."/>
            <person name="Wimmer E.A."/>
            <person name="Yang X."/>
            <person name="Jones A.K."/>
            <person name="Sattelle D.B."/>
            <person name="Ebert P.R."/>
            <person name="Nelson D."/>
            <person name="Scott J.G."/>
            <person name="Beeman R.W."/>
            <person name="Muthukrishnan S."/>
            <person name="Kramer K.J."/>
            <person name="Arakane Y."/>
            <person name="Beeman R.W."/>
            <person name="Zhu Q."/>
            <person name="Hogenkamp D."/>
            <person name="Dixit R."/>
            <person name="Oppert B."/>
            <person name="Jiang H."/>
            <person name="Zou Z."/>
            <person name="Marshall J."/>
            <person name="Elpidina E."/>
            <person name="Vinokurov K."/>
            <person name="Oppert C."/>
            <person name="Zou Z."/>
            <person name="Evans J."/>
            <person name="Lu Z."/>
            <person name="Zhao P."/>
            <person name="Sumathipala N."/>
            <person name="Altincicek B."/>
            <person name="Vilcinskas A."/>
            <person name="Williams M."/>
            <person name="Hultmark D."/>
            <person name="Hetru C."/>
            <person name="Jiang H."/>
            <person name="Grimmelikhuijzen C.J."/>
            <person name="Hauser F."/>
            <person name="Cazzamali G."/>
            <person name="Williamson M."/>
            <person name="Park Y."/>
            <person name="Li B."/>
            <person name="Tanaka Y."/>
            <person name="Predel R."/>
            <person name="Neupert S."/>
            <person name="Schachtner J."/>
            <person name="Verleyen P."/>
            <person name="Raible F."/>
            <person name="Bork P."/>
            <person name="Friedrich M."/>
            <person name="Walden K.K."/>
            <person name="Robertson H.M."/>
            <person name="Angeli S."/>
            <person name="Foret S."/>
            <person name="Bucher G."/>
            <person name="Schuetz S."/>
            <person name="Maleszka R."/>
            <person name="Wimmer E.A."/>
            <person name="Beeman R.W."/>
            <person name="Lorenzen M."/>
            <person name="Tomoyasu Y."/>
            <person name="Miller S.C."/>
            <person name="Grossmann D."/>
            <person name="Bucher G."/>
        </authorList>
    </citation>
    <scope>NUCLEOTIDE SEQUENCE [LARGE SCALE GENOMIC DNA]</scope>
    <source>
        <strain evidence="10 11">Georgia GA2</strain>
    </source>
</reference>
<dbReference type="InterPro" id="IPR012337">
    <property type="entry name" value="RNaseH-like_sf"/>
</dbReference>
<dbReference type="InterPro" id="IPR050951">
    <property type="entry name" value="Retrovirus_Pol_polyprotein"/>
</dbReference>
<dbReference type="HOGENOM" id="CLU_000384_9_5_1"/>
<evidence type="ECO:0000256" key="4">
    <source>
        <dbReference type="ARBA" id="ARBA00022722"/>
    </source>
</evidence>
<dbReference type="GO" id="GO:0003676">
    <property type="term" value="F:nucleic acid binding"/>
    <property type="evidence" value="ECO:0007669"/>
    <property type="project" value="InterPro"/>
</dbReference>
<dbReference type="GO" id="GO:0042575">
    <property type="term" value="C:DNA polymerase complex"/>
    <property type="evidence" value="ECO:0007669"/>
    <property type="project" value="UniProtKB-ARBA"/>
</dbReference>
<dbReference type="InterPro" id="IPR043128">
    <property type="entry name" value="Rev_trsase/Diguanyl_cyclase"/>
</dbReference>
<reference evidence="10 11" key="2">
    <citation type="journal article" date="2010" name="Nucleic Acids Res.">
        <title>BeetleBase in 2010: revisions to provide comprehensive genomic information for Tribolium castaneum.</title>
        <authorList>
            <person name="Kim H.S."/>
            <person name="Murphy T."/>
            <person name="Xia J."/>
            <person name="Caragea D."/>
            <person name="Park Y."/>
            <person name="Beeman R.W."/>
            <person name="Lorenzen M.D."/>
            <person name="Butcher S."/>
            <person name="Manak J.R."/>
            <person name="Brown S.J."/>
        </authorList>
    </citation>
    <scope>GENOME REANNOTATION</scope>
    <source>
        <strain evidence="10 11">Georgia GA2</strain>
    </source>
</reference>
<evidence type="ECO:0000256" key="6">
    <source>
        <dbReference type="ARBA" id="ARBA00022801"/>
    </source>
</evidence>
<dbReference type="InterPro" id="IPR000477">
    <property type="entry name" value="RT_dom"/>
</dbReference>
<keyword evidence="3" id="KW-0548">Nucleotidyltransferase</keyword>
<keyword evidence="6" id="KW-0378">Hydrolase</keyword>
<dbReference type="CDD" id="cd01647">
    <property type="entry name" value="RT_LTR"/>
    <property type="match status" value="1"/>
</dbReference>
<dbReference type="GO" id="GO:0004519">
    <property type="term" value="F:endonuclease activity"/>
    <property type="evidence" value="ECO:0007669"/>
    <property type="project" value="UniProtKB-KW"/>
</dbReference>
<keyword evidence="11" id="KW-1185">Reference proteome</keyword>
<dbReference type="AlphaFoldDB" id="D6X3E7"/>
<name>D6X3E7_TRICA</name>
<dbReference type="Proteomes" id="UP000007266">
    <property type="component" value="Linkage group 10"/>
</dbReference>
<dbReference type="EMBL" id="KQ971373">
    <property type="protein sequence ID" value="EEZ97618.1"/>
    <property type="molecule type" value="Genomic_DNA"/>
</dbReference>
<accession>D6X3E7</accession>